<name>A0ABV9A4K0_9ACTN</name>
<dbReference type="Proteomes" id="UP001595997">
    <property type="component" value="Unassembled WGS sequence"/>
</dbReference>
<evidence type="ECO:0008006" key="3">
    <source>
        <dbReference type="Google" id="ProtNLM"/>
    </source>
</evidence>
<dbReference type="RefSeq" id="WP_386444235.1">
    <property type="nucleotide sequence ID" value="NZ_JBHSFH010000004.1"/>
</dbReference>
<evidence type="ECO:0000313" key="1">
    <source>
        <dbReference type="EMBL" id="MFC4494026.1"/>
    </source>
</evidence>
<proteinExistence type="predicted"/>
<evidence type="ECO:0000313" key="2">
    <source>
        <dbReference type="Proteomes" id="UP001595997"/>
    </source>
</evidence>
<gene>
    <name evidence="1" type="ORF">ACFPA8_07760</name>
</gene>
<keyword evidence="2" id="KW-1185">Reference proteome</keyword>
<sequence length="62" mass="7378">MRISAPEVTASDEHGCTWNRQINGTIYQFTKYERFLHRPERLTASVFDAQRNAWVDVHNWIN</sequence>
<comment type="caution">
    <text evidence="1">The sequence shown here is derived from an EMBL/GenBank/DDBJ whole genome shotgun (WGS) entry which is preliminary data.</text>
</comment>
<organism evidence="1 2">
    <name type="scientific">Streptomyces ovatisporus</name>
    <dbReference type="NCBI Taxonomy" id="1128682"/>
    <lineage>
        <taxon>Bacteria</taxon>
        <taxon>Bacillati</taxon>
        <taxon>Actinomycetota</taxon>
        <taxon>Actinomycetes</taxon>
        <taxon>Kitasatosporales</taxon>
        <taxon>Streptomycetaceae</taxon>
        <taxon>Streptomyces</taxon>
    </lineage>
</organism>
<dbReference type="EMBL" id="JBHSFH010000004">
    <property type="protein sequence ID" value="MFC4494026.1"/>
    <property type="molecule type" value="Genomic_DNA"/>
</dbReference>
<protein>
    <recommendedName>
        <fullName evidence="3">Transposase</fullName>
    </recommendedName>
</protein>
<accession>A0ABV9A4K0</accession>
<reference evidence="2" key="1">
    <citation type="journal article" date="2019" name="Int. J. Syst. Evol. Microbiol.">
        <title>The Global Catalogue of Microorganisms (GCM) 10K type strain sequencing project: providing services to taxonomists for standard genome sequencing and annotation.</title>
        <authorList>
            <consortium name="The Broad Institute Genomics Platform"/>
            <consortium name="The Broad Institute Genome Sequencing Center for Infectious Disease"/>
            <person name="Wu L."/>
            <person name="Ma J."/>
        </authorList>
    </citation>
    <scope>NUCLEOTIDE SEQUENCE [LARGE SCALE GENOMIC DNA]</scope>
    <source>
        <strain evidence="2">CGMCC 4.7357</strain>
    </source>
</reference>